<accession>A0ABX2A3P5</accession>
<dbReference type="Gene3D" id="3.90.550.10">
    <property type="entry name" value="Spore Coat Polysaccharide Biosynthesis Protein SpsA, Chain A"/>
    <property type="match status" value="1"/>
</dbReference>
<dbReference type="PANTHER" id="PTHR48090">
    <property type="entry name" value="UNDECAPRENYL-PHOSPHATE 4-DEOXY-4-FORMAMIDO-L-ARABINOSE TRANSFERASE-RELATED"/>
    <property type="match status" value="1"/>
</dbReference>
<keyword evidence="5" id="KW-1185">Reference proteome</keyword>
<keyword evidence="2" id="KW-0812">Transmembrane</keyword>
<dbReference type="InterPro" id="IPR050256">
    <property type="entry name" value="Glycosyltransferase_2"/>
</dbReference>
<dbReference type="InterPro" id="IPR001173">
    <property type="entry name" value="Glyco_trans_2-like"/>
</dbReference>
<gene>
    <name evidence="4" type="ORF">HDG69_001886</name>
</gene>
<sequence>MKLVVQIPCLDEAETLPLVLANLPREVPGFDEVEWLVIDDGSSDGTAEVAKNLGVDHVLRHRSTMGLARSFRDGVDFALSRGADVVVNTDGDNQYPSERVGDLVAPILAGDADIVVGDRQTATIEHFSPFKKRMQRVGSRVVSAAAKASLPDAASGFRAYSRQALLRLNVVTQFSYTMETIIQAGNKGLRIASVPIVTNPKTRESRLFRNIWQHMGRSARAIVRSWIMFRPHLVFLTLAALFFVASAVPAVRFLVFFVQGQGSGNVQSLVFAAAMLVGSLLCLALLVIADLLRTNRTLLEDSLERLKQLQYGREE</sequence>
<keyword evidence="2" id="KW-1133">Transmembrane helix</keyword>
<dbReference type="InterPro" id="IPR029044">
    <property type="entry name" value="Nucleotide-diphossugar_trans"/>
</dbReference>
<evidence type="ECO:0000313" key="5">
    <source>
        <dbReference type="Proteomes" id="UP000757540"/>
    </source>
</evidence>
<protein>
    <submittedName>
        <fullName evidence="4">Glycosyltransferase involved in cell wall biosynthesis</fullName>
    </submittedName>
</protein>
<dbReference type="EMBL" id="JABEZU010000002">
    <property type="protein sequence ID" value="NOV97311.1"/>
    <property type="molecule type" value="Genomic_DNA"/>
</dbReference>
<feature type="domain" description="Glycosyltransferase 2-like" evidence="3">
    <location>
        <begin position="6"/>
        <end position="165"/>
    </location>
</feature>
<dbReference type="SUPFAM" id="SSF53448">
    <property type="entry name" value="Nucleotide-diphospho-sugar transferases"/>
    <property type="match status" value="1"/>
</dbReference>
<evidence type="ECO:0000313" key="4">
    <source>
        <dbReference type="EMBL" id="NOV97311.1"/>
    </source>
</evidence>
<keyword evidence="2" id="KW-0472">Membrane</keyword>
<evidence type="ECO:0000256" key="2">
    <source>
        <dbReference type="SAM" id="Phobius"/>
    </source>
</evidence>
<dbReference type="PANTHER" id="PTHR48090:SF7">
    <property type="entry name" value="RFBJ PROTEIN"/>
    <property type="match status" value="1"/>
</dbReference>
<reference evidence="4 5" key="1">
    <citation type="submission" date="2020-05" db="EMBL/GenBank/DDBJ databases">
        <title>Genomic Encyclopedia of Type Strains, Phase III (KMG-III): the genomes of soil and plant-associated and newly described type strains.</title>
        <authorList>
            <person name="Whitman W."/>
        </authorList>
    </citation>
    <scope>NUCLEOTIDE SEQUENCE [LARGE SCALE GENOMIC DNA]</scope>
    <source>
        <strain evidence="4 5">KCTC 19046</strain>
    </source>
</reference>
<feature type="transmembrane region" description="Helical" evidence="2">
    <location>
        <begin position="233"/>
        <end position="257"/>
    </location>
</feature>
<dbReference type="CDD" id="cd04179">
    <property type="entry name" value="DPM_DPG-synthase_like"/>
    <property type="match status" value="1"/>
</dbReference>
<organism evidence="4 5">
    <name type="scientific">Isoptericola halotolerans</name>
    <dbReference type="NCBI Taxonomy" id="300560"/>
    <lineage>
        <taxon>Bacteria</taxon>
        <taxon>Bacillati</taxon>
        <taxon>Actinomycetota</taxon>
        <taxon>Actinomycetes</taxon>
        <taxon>Micrococcales</taxon>
        <taxon>Promicromonosporaceae</taxon>
        <taxon>Isoptericola</taxon>
    </lineage>
</organism>
<dbReference type="Pfam" id="PF00535">
    <property type="entry name" value="Glycos_transf_2"/>
    <property type="match status" value="1"/>
</dbReference>
<proteinExistence type="inferred from homology"/>
<evidence type="ECO:0000259" key="3">
    <source>
        <dbReference type="Pfam" id="PF00535"/>
    </source>
</evidence>
<dbReference type="Proteomes" id="UP000757540">
    <property type="component" value="Unassembled WGS sequence"/>
</dbReference>
<comment type="caution">
    <text evidence="4">The sequence shown here is derived from an EMBL/GenBank/DDBJ whole genome shotgun (WGS) entry which is preliminary data.</text>
</comment>
<evidence type="ECO:0000256" key="1">
    <source>
        <dbReference type="ARBA" id="ARBA00006739"/>
    </source>
</evidence>
<name>A0ABX2A3P5_9MICO</name>
<comment type="similarity">
    <text evidence="1">Belongs to the glycosyltransferase 2 family.</text>
</comment>
<dbReference type="RefSeq" id="WP_171783534.1">
    <property type="nucleotide sequence ID" value="NZ_BAAAML010000014.1"/>
</dbReference>
<feature type="transmembrane region" description="Helical" evidence="2">
    <location>
        <begin position="269"/>
        <end position="292"/>
    </location>
</feature>